<evidence type="ECO:0000313" key="4">
    <source>
        <dbReference type="Proteomes" id="UP000030700"/>
    </source>
</evidence>
<feature type="domain" description="Solute-binding protein family 3/N-terminal" evidence="2">
    <location>
        <begin position="26"/>
        <end position="252"/>
    </location>
</feature>
<dbReference type="AlphaFoldDB" id="A0A0S6W428"/>
<dbReference type="PANTHER" id="PTHR38834:SF3">
    <property type="entry name" value="SOLUTE-BINDING PROTEIN FAMILY 3_N-TERMINAL DOMAIN-CONTAINING PROTEIN"/>
    <property type="match status" value="1"/>
</dbReference>
<reference evidence="3" key="1">
    <citation type="journal article" date="2015" name="PeerJ">
        <title>First genomic representation of candidate bacterial phylum KSB3 points to enhanced environmental sensing as a trigger of wastewater bulking.</title>
        <authorList>
            <person name="Sekiguchi Y."/>
            <person name="Ohashi A."/>
            <person name="Parks D.H."/>
            <person name="Yamauchi T."/>
            <person name="Tyson G.W."/>
            <person name="Hugenholtz P."/>
        </authorList>
    </citation>
    <scope>NUCLEOTIDE SEQUENCE [LARGE SCALE GENOMIC DNA]</scope>
</reference>
<dbReference type="SMART" id="SM00062">
    <property type="entry name" value="PBPb"/>
    <property type="match status" value="1"/>
</dbReference>
<dbReference type="InterPro" id="IPR001638">
    <property type="entry name" value="Solute-binding_3/MltF_N"/>
</dbReference>
<dbReference type="STRING" id="1499966.U14_03949"/>
<dbReference type="EMBL" id="DF820459">
    <property type="protein sequence ID" value="GAK52694.1"/>
    <property type="molecule type" value="Genomic_DNA"/>
</dbReference>
<accession>A0A0S6W428</accession>
<keyword evidence="1" id="KW-0732">Signal</keyword>
<dbReference type="SUPFAM" id="SSF53850">
    <property type="entry name" value="Periplasmic binding protein-like II"/>
    <property type="match status" value="1"/>
</dbReference>
<dbReference type="Pfam" id="PF00497">
    <property type="entry name" value="SBP_bac_3"/>
    <property type="match status" value="1"/>
</dbReference>
<evidence type="ECO:0000313" key="3">
    <source>
        <dbReference type="EMBL" id="GAK52694.1"/>
    </source>
</evidence>
<name>A0A0S6W428_9BACT</name>
<evidence type="ECO:0000259" key="2">
    <source>
        <dbReference type="SMART" id="SM00062"/>
    </source>
</evidence>
<protein>
    <submittedName>
        <fullName evidence="3">ABC-type amino acid transport/signal transduction systems, periplasmic component/domain</fullName>
    </submittedName>
</protein>
<keyword evidence="4" id="KW-1185">Reference proteome</keyword>
<feature type="signal peptide" evidence="1">
    <location>
        <begin position="1"/>
        <end position="23"/>
    </location>
</feature>
<sequence>MKRLLLVGVLCLNFCLLNHLAKAEEQLKIVTPGIAPISYEMDGKIVGIGTELVTEAFTRLGQAVEIQILPGARALNMLQEGEADALFALAKTSERESFADYPTEPIIDQPVSLFVQKDSTIVFDGDLKKLSPYTIGIIRGGRFSPEFEAAIKDQVFPKLEEVTEYRQNILKLTSQHIDILIGSRISVLFAAKELGQQDAIKELSPTLTTSSPAYLAFSKKGKAANLVAQFDEVMKAMRQDGTYDRIVQSYLK</sequence>
<gene>
    <name evidence="3" type="ORF">U14_03949</name>
</gene>
<dbReference type="HOGENOM" id="CLU_064076_8_2_0"/>
<organism evidence="3">
    <name type="scientific">Candidatus Moduliflexus flocculans</name>
    <dbReference type="NCBI Taxonomy" id="1499966"/>
    <lineage>
        <taxon>Bacteria</taxon>
        <taxon>Candidatus Moduliflexota</taxon>
        <taxon>Candidatus Moduliflexia</taxon>
        <taxon>Candidatus Moduliflexales</taxon>
        <taxon>Candidatus Moduliflexaceae</taxon>
    </lineage>
</organism>
<evidence type="ECO:0000256" key="1">
    <source>
        <dbReference type="SAM" id="SignalP"/>
    </source>
</evidence>
<feature type="chain" id="PRO_5006631581" evidence="1">
    <location>
        <begin position="24"/>
        <end position="252"/>
    </location>
</feature>
<dbReference type="Proteomes" id="UP000030700">
    <property type="component" value="Unassembled WGS sequence"/>
</dbReference>
<dbReference type="PANTHER" id="PTHR38834">
    <property type="entry name" value="PERIPLASMIC SUBSTRATE BINDING PROTEIN FAMILY 3"/>
    <property type="match status" value="1"/>
</dbReference>
<proteinExistence type="predicted"/>
<dbReference type="Gene3D" id="3.40.190.10">
    <property type="entry name" value="Periplasmic binding protein-like II"/>
    <property type="match status" value="2"/>
</dbReference>